<organism evidence="3 4">
    <name type="scientific">Mortierella polycephala</name>
    <dbReference type="NCBI Taxonomy" id="41804"/>
    <lineage>
        <taxon>Eukaryota</taxon>
        <taxon>Fungi</taxon>
        <taxon>Fungi incertae sedis</taxon>
        <taxon>Mucoromycota</taxon>
        <taxon>Mortierellomycotina</taxon>
        <taxon>Mortierellomycetes</taxon>
        <taxon>Mortierellales</taxon>
        <taxon>Mortierellaceae</taxon>
        <taxon>Mortierella</taxon>
    </lineage>
</organism>
<dbReference type="Gene3D" id="3.30.420.40">
    <property type="match status" value="2"/>
</dbReference>
<sequence>MEYSRNVLVYRLGGSTFEVSVHEVDDDSIYATSSVYDQHLGGNDFNRRVIDHLLLAFKNKTDQDLYSDDMFLLRLGSEVEKAKRVLSVQDWVRIDIDSIHPGGQGLSEQLTRSQFEDLNMDLFTKTTAAIDQVIKDSVVYTKDNIQDIMFSGGPANIPFLHSAVREYFVRHKKYHGSNHPETTVVLGAAKLGHWYQDERHYGGEVCCFGESRGTLGIETTAGGAMFKYTDRTSGLLDINKMYTFSTAMDNQDRVVIRVFSGDGTWTNQNTFLGGFELTGIAPAPRGVSQIRVRLNTHSCGKSINLNVMDVASARINATIFSSWSRFDDYGEEIKYGMLEGGAFELELAGKMIPLPGY</sequence>
<name>A0A9P6TWR0_9FUNG</name>
<keyword evidence="4" id="KW-1185">Reference proteome</keyword>
<evidence type="ECO:0000256" key="1">
    <source>
        <dbReference type="ARBA" id="ARBA00022741"/>
    </source>
</evidence>
<dbReference type="Gene3D" id="3.90.640.10">
    <property type="entry name" value="Actin, Chain A, domain 4"/>
    <property type="match status" value="1"/>
</dbReference>
<dbReference type="InterPro" id="IPR043129">
    <property type="entry name" value="ATPase_NBD"/>
</dbReference>
<dbReference type="Proteomes" id="UP000726737">
    <property type="component" value="Unassembled WGS sequence"/>
</dbReference>
<keyword evidence="2" id="KW-0067">ATP-binding</keyword>
<accession>A0A9P6TWR0</accession>
<comment type="caution">
    <text evidence="3">The sequence shown here is derived from an EMBL/GenBank/DDBJ whole genome shotgun (WGS) entry which is preliminary data.</text>
</comment>
<dbReference type="GO" id="GO:0005524">
    <property type="term" value="F:ATP binding"/>
    <property type="evidence" value="ECO:0007669"/>
    <property type="project" value="UniProtKB-KW"/>
</dbReference>
<dbReference type="SUPFAM" id="SSF100920">
    <property type="entry name" value="Heat shock protein 70kD (HSP70), peptide-binding domain"/>
    <property type="match status" value="1"/>
</dbReference>
<reference evidence="3" key="1">
    <citation type="journal article" date="2020" name="Fungal Divers.">
        <title>Resolving the Mortierellaceae phylogeny through synthesis of multi-gene phylogenetics and phylogenomics.</title>
        <authorList>
            <person name="Vandepol N."/>
            <person name="Liber J."/>
            <person name="Desiro A."/>
            <person name="Na H."/>
            <person name="Kennedy M."/>
            <person name="Barry K."/>
            <person name="Grigoriev I.V."/>
            <person name="Miller A.N."/>
            <person name="O'Donnell K."/>
            <person name="Stajich J.E."/>
            <person name="Bonito G."/>
        </authorList>
    </citation>
    <scope>NUCLEOTIDE SEQUENCE</scope>
    <source>
        <strain evidence="3">KOD948</strain>
    </source>
</reference>
<dbReference type="OrthoDB" id="2430612at2759"/>
<proteinExistence type="predicted"/>
<evidence type="ECO:0000313" key="4">
    <source>
        <dbReference type="Proteomes" id="UP000726737"/>
    </source>
</evidence>
<dbReference type="FunFam" id="3.90.640.10:FF:000003">
    <property type="entry name" value="Molecular chaperone DnaK"/>
    <property type="match status" value="1"/>
</dbReference>
<dbReference type="GO" id="GO:0140662">
    <property type="term" value="F:ATP-dependent protein folding chaperone"/>
    <property type="evidence" value="ECO:0007669"/>
    <property type="project" value="InterPro"/>
</dbReference>
<dbReference type="EMBL" id="JAAAJA010000680">
    <property type="protein sequence ID" value="KAG0250489.1"/>
    <property type="molecule type" value="Genomic_DNA"/>
</dbReference>
<gene>
    <name evidence="3" type="primary">KAR2_3</name>
    <name evidence="3" type="ORF">BG011_008310</name>
</gene>
<evidence type="ECO:0000313" key="3">
    <source>
        <dbReference type="EMBL" id="KAG0250489.1"/>
    </source>
</evidence>
<dbReference type="Gene3D" id="2.60.34.10">
    <property type="entry name" value="Substrate Binding Domain Of DNAk, Chain A, domain 1"/>
    <property type="match status" value="1"/>
</dbReference>
<dbReference type="InterPro" id="IPR029047">
    <property type="entry name" value="HSP70_peptide-bd_sf"/>
</dbReference>
<dbReference type="AlphaFoldDB" id="A0A9P6TWR0"/>
<dbReference type="Pfam" id="PF00012">
    <property type="entry name" value="HSP70"/>
    <property type="match status" value="1"/>
</dbReference>
<protein>
    <submittedName>
        <fullName evidence="3">ATPase with role in protein import into the ER</fullName>
    </submittedName>
</protein>
<dbReference type="PANTHER" id="PTHR19375">
    <property type="entry name" value="HEAT SHOCK PROTEIN 70KDA"/>
    <property type="match status" value="1"/>
</dbReference>
<dbReference type="PRINTS" id="PR00301">
    <property type="entry name" value="HEATSHOCK70"/>
</dbReference>
<evidence type="ECO:0000256" key="2">
    <source>
        <dbReference type="ARBA" id="ARBA00022840"/>
    </source>
</evidence>
<dbReference type="InterPro" id="IPR013126">
    <property type="entry name" value="Hsp_70_fam"/>
</dbReference>
<keyword evidence="1" id="KW-0547">Nucleotide-binding</keyword>
<dbReference type="SUPFAM" id="SSF53067">
    <property type="entry name" value="Actin-like ATPase domain"/>
    <property type="match status" value="1"/>
</dbReference>